<dbReference type="InterPro" id="IPR005119">
    <property type="entry name" value="LysR_subst-bd"/>
</dbReference>
<dbReference type="Gene3D" id="3.40.190.10">
    <property type="entry name" value="Periplasmic binding protein-like II"/>
    <property type="match status" value="2"/>
</dbReference>
<feature type="domain" description="HTH lysR-type" evidence="5">
    <location>
        <begin position="5"/>
        <end position="62"/>
    </location>
</feature>
<proteinExistence type="inferred from homology"/>
<dbReference type="InterPro" id="IPR036390">
    <property type="entry name" value="WH_DNA-bd_sf"/>
</dbReference>
<evidence type="ECO:0000256" key="2">
    <source>
        <dbReference type="ARBA" id="ARBA00023015"/>
    </source>
</evidence>
<comment type="caution">
    <text evidence="6">The sequence shown here is derived from an EMBL/GenBank/DDBJ whole genome shotgun (WGS) entry which is preliminary data.</text>
</comment>
<dbReference type="RefSeq" id="WP_209986593.1">
    <property type="nucleotide sequence ID" value="NZ_JAGINO010000019.1"/>
</dbReference>
<dbReference type="SUPFAM" id="SSF46785">
    <property type="entry name" value="Winged helix' DNA-binding domain"/>
    <property type="match status" value="1"/>
</dbReference>
<keyword evidence="4" id="KW-0804">Transcription</keyword>
<dbReference type="InterPro" id="IPR036388">
    <property type="entry name" value="WH-like_DNA-bd_sf"/>
</dbReference>
<dbReference type="PROSITE" id="PS50931">
    <property type="entry name" value="HTH_LYSR"/>
    <property type="match status" value="1"/>
</dbReference>
<evidence type="ECO:0000256" key="1">
    <source>
        <dbReference type="ARBA" id="ARBA00009437"/>
    </source>
</evidence>
<dbReference type="EMBL" id="JAUSVU010000015">
    <property type="protein sequence ID" value="MDQ0535027.1"/>
    <property type="molecule type" value="Genomic_DNA"/>
</dbReference>
<dbReference type="Gene3D" id="1.10.10.10">
    <property type="entry name" value="Winged helix-like DNA-binding domain superfamily/Winged helix DNA-binding domain"/>
    <property type="match status" value="1"/>
</dbReference>
<dbReference type="Pfam" id="PF03466">
    <property type="entry name" value="LysR_substrate"/>
    <property type="match status" value="1"/>
</dbReference>
<evidence type="ECO:0000256" key="3">
    <source>
        <dbReference type="ARBA" id="ARBA00023125"/>
    </source>
</evidence>
<keyword evidence="2" id="KW-0805">Transcription regulation</keyword>
<dbReference type="CDD" id="cd08432">
    <property type="entry name" value="PBP2_GcdR_TrpI_HvrB_AmpR_like"/>
    <property type="match status" value="1"/>
</dbReference>
<dbReference type="Pfam" id="PF00126">
    <property type="entry name" value="HTH_1"/>
    <property type="match status" value="1"/>
</dbReference>
<evidence type="ECO:0000256" key="4">
    <source>
        <dbReference type="ARBA" id="ARBA00023163"/>
    </source>
</evidence>
<keyword evidence="3" id="KW-0238">DNA-binding</keyword>
<keyword evidence="7" id="KW-1185">Reference proteome</keyword>
<dbReference type="SUPFAM" id="SSF53850">
    <property type="entry name" value="Periplasmic binding protein-like II"/>
    <property type="match status" value="1"/>
</dbReference>
<dbReference type="InterPro" id="IPR000847">
    <property type="entry name" value="LysR_HTH_N"/>
</dbReference>
<dbReference type="InterPro" id="IPR058163">
    <property type="entry name" value="LysR-type_TF_proteobact-type"/>
</dbReference>
<evidence type="ECO:0000313" key="7">
    <source>
        <dbReference type="Proteomes" id="UP001244552"/>
    </source>
</evidence>
<protein>
    <submittedName>
        <fullName evidence="6">LysR family glycine cleavage system transcriptional activator</fullName>
    </submittedName>
</protein>
<evidence type="ECO:0000313" key="6">
    <source>
        <dbReference type="EMBL" id="MDQ0535027.1"/>
    </source>
</evidence>
<name>A0ABU0MNH9_9PROT</name>
<evidence type="ECO:0000259" key="5">
    <source>
        <dbReference type="PROSITE" id="PS50931"/>
    </source>
</evidence>
<gene>
    <name evidence="6" type="ORF">QO018_003905</name>
</gene>
<dbReference type="PANTHER" id="PTHR30537">
    <property type="entry name" value="HTH-TYPE TRANSCRIPTIONAL REGULATOR"/>
    <property type="match status" value="1"/>
</dbReference>
<dbReference type="Proteomes" id="UP001244552">
    <property type="component" value="Unassembled WGS sequence"/>
</dbReference>
<organism evidence="6 7">
    <name type="scientific">Azospirillum picis</name>
    <dbReference type="NCBI Taxonomy" id="488438"/>
    <lineage>
        <taxon>Bacteria</taxon>
        <taxon>Pseudomonadati</taxon>
        <taxon>Pseudomonadota</taxon>
        <taxon>Alphaproteobacteria</taxon>
        <taxon>Rhodospirillales</taxon>
        <taxon>Azospirillaceae</taxon>
        <taxon>Azospirillum</taxon>
    </lineage>
</organism>
<sequence length="296" mass="32820">MRRLPPLRALRVFEVVARHASVTRAAEELGVSHSAVSQQIKQLEDHFGQPLFVRSGRGISPTPGATAFLEDVRSCFDRLAIASEQLSHRTYGRVLKVDATPSFALRWLIPQISAFQLANPSIELRISTSATDGIGHLNEPVDFVVRRDVMRRPDHVCQRFLDDVSTVVLSPTLLEQKRIASPEDLLEVPLLHLKSRPDAWTRWFRTTHVATPEAIAGPFFDHFFLSLQAAISGLGAAIGPYALIKDDLAAGRLVAPFPQHRLVGPGFHVLYSAGTAKDRTGRVFLEWLLKRDSEAG</sequence>
<reference evidence="6 7" key="1">
    <citation type="submission" date="2023-07" db="EMBL/GenBank/DDBJ databases">
        <title>Genomic Encyclopedia of Type Strains, Phase IV (KMG-IV): sequencing the most valuable type-strain genomes for metagenomic binning, comparative biology and taxonomic classification.</title>
        <authorList>
            <person name="Goeker M."/>
        </authorList>
    </citation>
    <scope>NUCLEOTIDE SEQUENCE [LARGE SCALE GENOMIC DNA]</scope>
    <source>
        <strain evidence="6 7">DSM 19922</strain>
    </source>
</reference>
<comment type="similarity">
    <text evidence="1">Belongs to the LysR transcriptional regulatory family.</text>
</comment>
<dbReference type="PRINTS" id="PR00039">
    <property type="entry name" value="HTHLYSR"/>
</dbReference>
<dbReference type="PANTHER" id="PTHR30537:SF74">
    <property type="entry name" value="HTH-TYPE TRANSCRIPTIONAL REGULATOR TRPI"/>
    <property type="match status" value="1"/>
</dbReference>
<accession>A0ABU0MNH9</accession>